<evidence type="ECO:0000313" key="2">
    <source>
        <dbReference type="EMBL" id="MET3654094.1"/>
    </source>
</evidence>
<name>A0ABV2K1X8_9GAMM</name>
<dbReference type="RefSeq" id="WP_354015467.1">
    <property type="nucleotide sequence ID" value="NZ_JBEPMU010000006.1"/>
</dbReference>
<dbReference type="InterPro" id="IPR048494">
    <property type="entry name" value="Dit-like_N"/>
</dbReference>
<reference evidence="2 3" key="1">
    <citation type="submission" date="2024-06" db="EMBL/GenBank/DDBJ databases">
        <title>Sorghum-associated microbial communities from plants grown in Nebraska, USA.</title>
        <authorList>
            <person name="Schachtman D."/>
        </authorList>
    </citation>
    <scope>NUCLEOTIDE SEQUENCE [LARGE SCALE GENOMIC DNA]</scope>
    <source>
        <strain evidence="2 3">1073</strain>
    </source>
</reference>
<dbReference type="Proteomes" id="UP001549184">
    <property type="component" value="Unassembled WGS sequence"/>
</dbReference>
<gene>
    <name evidence="2" type="ORF">ABIC75_003832</name>
</gene>
<feature type="domain" description="Dit-like phage tail protein N-terminal" evidence="1">
    <location>
        <begin position="32"/>
        <end position="157"/>
    </location>
</feature>
<proteinExistence type="predicted"/>
<evidence type="ECO:0000259" key="1">
    <source>
        <dbReference type="Pfam" id="PF21821"/>
    </source>
</evidence>
<comment type="caution">
    <text evidence="2">The sequence shown here is derived from an EMBL/GenBank/DDBJ whole genome shotgun (WGS) entry which is preliminary data.</text>
</comment>
<keyword evidence="3" id="KW-1185">Reference proteome</keyword>
<dbReference type="Pfam" id="PF21821">
    <property type="entry name" value="Dit_like"/>
    <property type="match status" value="1"/>
</dbReference>
<dbReference type="EMBL" id="JBEPMU010000006">
    <property type="protein sequence ID" value="MET3654094.1"/>
    <property type="molecule type" value="Genomic_DNA"/>
</dbReference>
<sequence>MSILSSVGLVIAGEVEDILLRTSRAIGTIIPQCTIEERARDELAITEHPIQNGAAITDHAYKIPSTVTARYGWSNSGAIFDIGGGGIISSDPQDIYDQLLTLQASRQPFTLQTGKRPYSNMLIQAIEQITDKNSENILSVTITFKEIFIVNVQEVQVDPSNQASPEQTAPVVNNGTVQPKPVSQSVLSSFAGFLGSGS</sequence>
<accession>A0ABV2K1X8</accession>
<evidence type="ECO:0000313" key="3">
    <source>
        <dbReference type="Proteomes" id="UP001549184"/>
    </source>
</evidence>
<protein>
    <recommendedName>
        <fullName evidence="1">Dit-like phage tail protein N-terminal domain-containing protein</fullName>
    </recommendedName>
</protein>
<organism evidence="2 3">
    <name type="scientific">Dyella japonica</name>
    <dbReference type="NCBI Taxonomy" id="231455"/>
    <lineage>
        <taxon>Bacteria</taxon>
        <taxon>Pseudomonadati</taxon>
        <taxon>Pseudomonadota</taxon>
        <taxon>Gammaproteobacteria</taxon>
        <taxon>Lysobacterales</taxon>
        <taxon>Rhodanobacteraceae</taxon>
        <taxon>Dyella</taxon>
    </lineage>
</organism>